<gene>
    <name evidence="4" type="ORF">OLW01_00505</name>
</gene>
<comment type="cofactor">
    <cofactor evidence="1">
        <name>Mg(2+)</name>
        <dbReference type="ChEBI" id="CHEBI:18420"/>
    </cofactor>
</comment>
<dbReference type="InterPro" id="IPR015797">
    <property type="entry name" value="NUDIX_hydrolase-like_dom_sf"/>
</dbReference>
<organism evidence="4 5">
    <name type="scientific">Catenovulum adriaticum</name>
    <dbReference type="NCBI Taxonomy" id="2984846"/>
    <lineage>
        <taxon>Bacteria</taxon>
        <taxon>Pseudomonadati</taxon>
        <taxon>Pseudomonadota</taxon>
        <taxon>Gammaproteobacteria</taxon>
        <taxon>Alteromonadales</taxon>
        <taxon>Alteromonadaceae</taxon>
        <taxon>Catenovulum</taxon>
    </lineage>
</organism>
<dbReference type="InterPro" id="IPR020084">
    <property type="entry name" value="NUDIX_hydrolase_CS"/>
</dbReference>
<dbReference type="RefSeq" id="WP_268074633.1">
    <property type="nucleotide sequence ID" value="NZ_CP109965.1"/>
</dbReference>
<evidence type="ECO:0000313" key="4">
    <source>
        <dbReference type="EMBL" id="WAJ70331.1"/>
    </source>
</evidence>
<evidence type="ECO:0000256" key="1">
    <source>
        <dbReference type="ARBA" id="ARBA00001946"/>
    </source>
</evidence>
<proteinExistence type="predicted"/>
<evidence type="ECO:0000313" key="5">
    <source>
        <dbReference type="Proteomes" id="UP001163726"/>
    </source>
</evidence>
<feature type="domain" description="Nudix hydrolase" evidence="3">
    <location>
        <begin position="92"/>
        <end position="222"/>
    </location>
</feature>
<dbReference type="PANTHER" id="PTHR13994:SF13">
    <property type="entry name" value="FI03680P"/>
    <property type="match status" value="1"/>
</dbReference>
<reference evidence="4" key="1">
    <citation type="submission" date="2022-10" db="EMBL/GenBank/DDBJ databases">
        <title>Catenovulum adriacola sp. nov. isolated in the Harbour of Susak.</title>
        <authorList>
            <person name="Schoch T."/>
            <person name="Reich S.J."/>
            <person name="Stoeferle S."/>
            <person name="Flaiz M."/>
            <person name="Kazda M."/>
            <person name="Riedel C.U."/>
            <person name="Duerre P."/>
        </authorList>
    </citation>
    <scope>NUCLEOTIDE SEQUENCE</scope>
    <source>
        <strain evidence="4">TS8</strain>
    </source>
</reference>
<dbReference type="InterPro" id="IPR040618">
    <property type="entry name" value="Pre-Nudix"/>
</dbReference>
<dbReference type="Gene3D" id="3.40.630.30">
    <property type="match status" value="1"/>
</dbReference>
<keyword evidence="5" id="KW-1185">Reference proteome</keyword>
<dbReference type="EMBL" id="CP109965">
    <property type="protein sequence ID" value="WAJ70331.1"/>
    <property type="molecule type" value="Genomic_DNA"/>
</dbReference>
<dbReference type="Gene3D" id="3.90.79.10">
    <property type="entry name" value="Nucleoside Triphosphate Pyrophosphohydrolase"/>
    <property type="match status" value="1"/>
</dbReference>
<accession>A0ABY7APZ7</accession>
<evidence type="ECO:0000256" key="2">
    <source>
        <dbReference type="ARBA" id="ARBA00022801"/>
    </source>
</evidence>
<keyword evidence="2" id="KW-0378">Hydrolase</keyword>
<dbReference type="InterPro" id="IPR000086">
    <property type="entry name" value="NUDIX_hydrolase_dom"/>
</dbReference>
<dbReference type="PROSITE" id="PS00893">
    <property type="entry name" value="NUDIX_BOX"/>
    <property type="match status" value="1"/>
</dbReference>
<dbReference type="PANTHER" id="PTHR13994">
    <property type="entry name" value="NUDIX HYDROLASE RELATED"/>
    <property type="match status" value="1"/>
</dbReference>
<dbReference type="Pfam" id="PF00293">
    <property type="entry name" value="NUDIX"/>
    <property type="match status" value="1"/>
</dbReference>
<dbReference type="CDD" id="cd04670">
    <property type="entry name" value="NUDIX_ASFGF2_Nudt6"/>
    <property type="match status" value="1"/>
</dbReference>
<dbReference type="InterPro" id="IPR003293">
    <property type="entry name" value="Nudix_hydrolase6-like"/>
</dbReference>
<dbReference type="Pfam" id="PF18290">
    <property type="entry name" value="Nudix_hydro"/>
    <property type="match status" value="1"/>
</dbReference>
<sequence>MFSYQYNAFSGVHLTLTENAINTAQFTIQIAPLMNEFKQANKKIIWFTLPIEQAAYIPLCTQLGFEFHNCLPDQITLIYKLQKNAYAPFVPTHTVGAGAVVINQLNQILLVRDNFGQYRGFKLPGGHVELGEDIHLAAEREALEETGIKAQFSQILGVVHKHPYRYGKSNLYFICQLEALTETTSIQDAEEIAEVKWIDIASFINDDSQSEFVRQVVKQAYQAQHNKSGLKLTACAKTTEANVEKRDLFIL</sequence>
<dbReference type="SUPFAM" id="SSF55811">
    <property type="entry name" value="Nudix"/>
    <property type="match status" value="1"/>
</dbReference>
<evidence type="ECO:0000259" key="3">
    <source>
        <dbReference type="PROSITE" id="PS51462"/>
    </source>
</evidence>
<dbReference type="PROSITE" id="PS51462">
    <property type="entry name" value="NUDIX"/>
    <property type="match status" value="1"/>
</dbReference>
<name>A0ABY7APZ7_9ALTE</name>
<protein>
    <submittedName>
        <fullName evidence="4">NUDIX domain-containing protein</fullName>
    </submittedName>
</protein>
<dbReference type="Proteomes" id="UP001163726">
    <property type="component" value="Chromosome"/>
</dbReference>